<feature type="transmembrane region" description="Helical" evidence="6">
    <location>
        <begin position="103"/>
        <end position="122"/>
    </location>
</feature>
<keyword evidence="3 6" id="KW-0812">Transmembrane</keyword>
<dbReference type="PIRSF" id="PIRSF005859">
    <property type="entry name" value="PBR"/>
    <property type="match status" value="1"/>
</dbReference>
<reference evidence="7 8" key="1">
    <citation type="journal article" date="2008" name="Nature">
        <title>The Trichoplax genome and the nature of placozoans.</title>
        <authorList>
            <person name="Srivastava M."/>
            <person name="Begovic E."/>
            <person name="Chapman J."/>
            <person name="Putnam N.H."/>
            <person name="Hellsten U."/>
            <person name="Kawashima T."/>
            <person name="Kuo A."/>
            <person name="Mitros T."/>
            <person name="Salamov A."/>
            <person name="Carpenter M.L."/>
            <person name="Signorovitch A.Y."/>
            <person name="Moreno M.A."/>
            <person name="Kamm K."/>
            <person name="Grimwood J."/>
            <person name="Schmutz J."/>
            <person name="Shapiro H."/>
            <person name="Grigoriev I.V."/>
            <person name="Buss L.W."/>
            <person name="Schierwater B."/>
            <person name="Dellaporta S.L."/>
            <person name="Rokhsar D.S."/>
        </authorList>
    </citation>
    <scope>NUCLEOTIDE SEQUENCE [LARGE SCALE GENOMIC DNA]</scope>
    <source>
        <strain evidence="7 8">Grell-BS-1999</strain>
    </source>
</reference>
<dbReference type="PANTHER" id="PTHR10057">
    <property type="entry name" value="PERIPHERAL-TYPE BENZODIAZEPINE RECEPTOR"/>
    <property type="match status" value="1"/>
</dbReference>
<evidence type="ECO:0000313" key="7">
    <source>
        <dbReference type="EMBL" id="EDV26898.1"/>
    </source>
</evidence>
<evidence type="ECO:0000256" key="6">
    <source>
        <dbReference type="SAM" id="Phobius"/>
    </source>
</evidence>
<dbReference type="PANTHER" id="PTHR10057:SF0">
    <property type="entry name" value="TRANSLOCATOR PROTEIN"/>
    <property type="match status" value="1"/>
</dbReference>
<evidence type="ECO:0000256" key="2">
    <source>
        <dbReference type="ARBA" id="ARBA00007524"/>
    </source>
</evidence>
<feature type="transmembrane region" description="Helical" evidence="6">
    <location>
        <begin position="129"/>
        <end position="150"/>
    </location>
</feature>
<dbReference type="InterPro" id="IPR038330">
    <property type="entry name" value="TspO/MBR-related_sf"/>
</dbReference>
<dbReference type="Proteomes" id="UP000009022">
    <property type="component" value="Unassembled WGS sequence"/>
</dbReference>
<dbReference type="CTD" id="6752107"/>
<organism evidence="7 8">
    <name type="scientific">Trichoplax adhaerens</name>
    <name type="common">Trichoplax reptans</name>
    <dbReference type="NCBI Taxonomy" id="10228"/>
    <lineage>
        <taxon>Eukaryota</taxon>
        <taxon>Metazoa</taxon>
        <taxon>Placozoa</taxon>
        <taxon>Uniplacotomia</taxon>
        <taxon>Trichoplacea</taxon>
        <taxon>Trichoplacidae</taxon>
        <taxon>Trichoplax</taxon>
    </lineage>
</organism>
<dbReference type="EMBL" id="DS985243">
    <property type="protein sequence ID" value="EDV26898.1"/>
    <property type="molecule type" value="Genomic_DNA"/>
</dbReference>
<dbReference type="InterPro" id="IPR004307">
    <property type="entry name" value="TspO_MBR"/>
</dbReference>
<dbReference type="AlphaFoldDB" id="B3RRN1"/>
<dbReference type="OMA" id="KWIFVES"/>
<keyword evidence="8" id="KW-1185">Reference proteome</keyword>
<sequence>MIAAALIVLPHLSGIIAQYLTRNQKKEIYACVKRPKWNPSFWIATLTWAALYTCIGIASYLTWIDGQGLQGAAKFPLCIYALIVLLNLSWQLCYYNIQSLTMAALNLIVLTGVSGYCAILFLPINEMAFYLVLPYVVWIAFMSLLHITIWSMNRVRTKLE</sequence>
<dbReference type="RefSeq" id="XP_002110894.1">
    <property type="nucleotide sequence ID" value="XM_002110858.1"/>
</dbReference>
<evidence type="ECO:0000256" key="4">
    <source>
        <dbReference type="ARBA" id="ARBA00022989"/>
    </source>
</evidence>
<dbReference type="Gene3D" id="1.20.1260.100">
    <property type="entry name" value="TspO/MBR protein"/>
    <property type="match status" value="1"/>
</dbReference>
<comment type="similarity">
    <text evidence="2">Belongs to the TspO/BZRP family.</text>
</comment>
<dbReference type="CDD" id="cd15904">
    <property type="entry name" value="TSPO_MBR"/>
    <property type="match status" value="1"/>
</dbReference>
<dbReference type="GO" id="GO:0033013">
    <property type="term" value="P:tetrapyrrole metabolic process"/>
    <property type="evidence" value="ECO:0007669"/>
    <property type="project" value="UniProtKB-ARBA"/>
</dbReference>
<accession>B3RRN1</accession>
<evidence type="ECO:0000256" key="5">
    <source>
        <dbReference type="ARBA" id="ARBA00023136"/>
    </source>
</evidence>
<dbReference type="GO" id="GO:0005741">
    <property type="term" value="C:mitochondrial outer membrane"/>
    <property type="evidence" value="ECO:0000318"/>
    <property type="project" value="GO_Central"/>
</dbReference>
<name>B3RRN1_TRIAD</name>
<dbReference type="InParanoid" id="B3RRN1"/>
<dbReference type="PhylomeDB" id="B3RRN1"/>
<dbReference type="eggNOG" id="KOG3797">
    <property type="taxonomic scope" value="Eukaryota"/>
</dbReference>
<proteinExistence type="inferred from homology"/>
<evidence type="ECO:0000256" key="3">
    <source>
        <dbReference type="ARBA" id="ARBA00022692"/>
    </source>
</evidence>
<dbReference type="FunFam" id="1.20.1260.100:FF:000001">
    <property type="entry name" value="translocator protein 2"/>
    <property type="match status" value="1"/>
</dbReference>
<dbReference type="STRING" id="10228.B3RRN1"/>
<comment type="subcellular location">
    <subcellularLocation>
        <location evidence="1">Membrane</location>
        <topology evidence="1">Multi-pass membrane protein</topology>
    </subcellularLocation>
</comment>
<keyword evidence="4 6" id="KW-1133">Transmembrane helix</keyword>
<dbReference type="GeneID" id="6752107"/>
<dbReference type="HOGENOM" id="CLU_091805_2_1_1"/>
<dbReference type="OrthoDB" id="8841220at2759"/>
<gene>
    <name evidence="7" type="ORF">TRIADDRAFT_22177</name>
</gene>
<feature type="transmembrane region" description="Helical" evidence="6">
    <location>
        <begin position="75"/>
        <end position="97"/>
    </location>
</feature>
<keyword evidence="5 6" id="KW-0472">Membrane</keyword>
<dbReference type="Pfam" id="PF03073">
    <property type="entry name" value="TspO_MBR"/>
    <property type="match status" value="1"/>
</dbReference>
<feature type="transmembrane region" description="Helical" evidence="6">
    <location>
        <begin position="41"/>
        <end position="63"/>
    </location>
</feature>
<evidence type="ECO:0000256" key="1">
    <source>
        <dbReference type="ARBA" id="ARBA00004141"/>
    </source>
</evidence>
<dbReference type="KEGG" id="tad:TRIADDRAFT_22177"/>
<evidence type="ECO:0000313" key="8">
    <source>
        <dbReference type="Proteomes" id="UP000009022"/>
    </source>
</evidence>
<protein>
    <submittedName>
        <fullName evidence="7">Uncharacterized protein</fullName>
    </submittedName>
</protein>